<dbReference type="EMBL" id="JARPOI010000003">
    <property type="protein sequence ID" value="KAJ9184387.1"/>
    <property type="molecule type" value="Genomic_DNA"/>
</dbReference>
<dbReference type="PANTHER" id="PTHR31342:SF10">
    <property type="entry name" value="CHUP1-LIKE PROTEIN"/>
    <property type="match status" value="1"/>
</dbReference>
<evidence type="ECO:0000256" key="2">
    <source>
        <dbReference type="SAM" id="Coils"/>
    </source>
</evidence>
<protein>
    <recommendedName>
        <fullName evidence="6">Protein CHUP1, chloroplastic</fullName>
    </recommendedName>
</protein>
<comment type="caution">
    <text evidence="4">The sequence shown here is derived from an EMBL/GenBank/DDBJ whole genome shotgun (WGS) entry which is preliminary data.</text>
</comment>
<evidence type="ECO:0008006" key="6">
    <source>
        <dbReference type="Google" id="ProtNLM"/>
    </source>
</evidence>
<organism evidence="4 5">
    <name type="scientific">Hevea brasiliensis</name>
    <name type="common">Para rubber tree</name>
    <name type="synonym">Siphonia brasiliensis</name>
    <dbReference type="NCBI Taxonomy" id="3981"/>
    <lineage>
        <taxon>Eukaryota</taxon>
        <taxon>Viridiplantae</taxon>
        <taxon>Streptophyta</taxon>
        <taxon>Embryophyta</taxon>
        <taxon>Tracheophyta</taxon>
        <taxon>Spermatophyta</taxon>
        <taxon>Magnoliopsida</taxon>
        <taxon>eudicotyledons</taxon>
        <taxon>Gunneridae</taxon>
        <taxon>Pentapetalae</taxon>
        <taxon>rosids</taxon>
        <taxon>fabids</taxon>
        <taxon>Malpighiales</taxon>
        <taxon>Euphorbiaceae</taxon>
        <taxon>Crotonoideae</taxon>
        <taxon>Micrandreae</taxon>
        <taxon>Hevea</taxon>
    </lineage>
</organism>
<keyword evidence="5" id="KW-1185">Reference proteome</keyword>
<reference evidence="4" key="1">
    <citation type="journal article" date="2023" name="Plant Biotechnol. J.">
        <title>Chromosome-level wild Hevea brasiliensis genome provides new tools for genomic-assisted breeding and valuable loci to elevate rubber yield.</title>
        <authorList>
            <person name="Cheng H."/>
            <person name="Song X."/>
            <person name="Hu Y."/>
            <person name="Wu T."/>
            <person name="Yang Q."/>
            <person name="An Z."/>
            <person name="Feng S."/>
            <person name="Deng Z."/>
            <person name="Wu W."/>
            <person name="Zeng X."/>
            <person name="Tu M."/>
            <person name="Wang X."/>
            <person name="Huang H."/>
        </authorList>
    </citation>
    <scope>NUCLEOTIDE SEQUENCE</scope>
    <source>
        <strain evidence="4">MT/VB/25A 57/8</strain>
    </source>
</reference>
<name>A0ABQ9MVS2_HEVBR</name>
<gene>
    <name evidence="4" type="ORF">P3X46_004118</name>
</gene>
<evidence type="ECO:0000313" key="4">
    <source>
        <dbReference type="EMBL" id="KAJ9184387.1"/>
    </source>
</evidence>
<keyword evidence="3" id="KW-0472">Membrane</keyword>
<feature type="transmembrane region" description="Helical" evidence="3">
    <location>
        <begin position="14"/>
        <end position="32"/>
    </location>
</feature>
<dbReference type="InterPro" id="IPR040265">
    <property type="entry name" value="CHUP1/IPGA1-like"/>
</dbReference>
<evidence type="ECO:0000313" key="5">
    <source>
        <dbReference type="Proteomes" id="UP001174677"/>
    </source>
</evidence>
<evidence type="ECO:0000256" key="1">
    <source>
        <dbReference type="ARBA" id="ARBA00023054"/>
    </source>
</evidence>
<sequence length="439" mass="50555">MESSKSKTQVIKPLFLKAGIPLALSVAGFIYAKIISRRNIISDNSSSLETKVGKGSLETIDSHEVFLNNSVKNDEEHMIISSQVLSSIESSDFTHDESSFEGELLGLRSRIEELQKRVLALETQFLQYHAMKEEESLLMEIKNKLVLEAAHVEFLDKEISSMEAEKERFENLVVEYLRVLEQLEFAKLENGLLRRKVRRISRKMKEQSRVVTEKNLKIETAEAEILRCYDALETRSSVIKKMEDEVRELQTIVNQLQEEKNELLIKLNPEENSASLASKIDAEVVTMEDYNQLVHELEQLRKDRATEIAELTYLRWTNACLRHELMRIHEQEQEIEQKKEHLDADGEIRDCGLVQQPDRSVLNINEPCIGVASSSPDQGCSKRKKLLHKLKKWVEGSEHMKSKLEEKEKQEIKCLGRLSVSEEAEEDHIIHTRRSCSSA</sequence>
<keyword evidence="3" id="KW-0812">Transmembrane</keyword>
<feature type="coiled-coil region" evidence="2">
    <location>
        <begin position="204"/>
        <end position="341"/>
    </location>
</feature>
<dbReference type="PANTHER" id="PTHR31342">
    <property type="entry name" value="PROTEIN CHUP1, CHLOROPLASTIC"/>
    <property type="match status" value="1"/>
</dbReference>
<keyword evidence="1 2" id="KW-0175">Coiled coil</keyword>
<accession>A0ABQ9MVS2</accession>
<evidence type="ECO:0000256" key="3">
    <source>
        <dbReference type="SAM" id="Phobius"/>
    </source>
</evidence>
<dbReference type="Proteomes" id="UP001174677">
    <property type="component" value="Chromosome 3"/>
</dbReference>
<keyword evidence="3" id="KW-1133">Transmembrane helix</keyword>
<proteinExistence type="predicted"/>